<sequence>MSPILCLTPHPPCLFSSISFTPHQPRLVSSSSPSSFTTTTVVSLGTISAPMFSMEDPSMEDLRLALGLAESVSQLAQIAAPTNKLYKVGKSCGLSDKDFSAVTEALKFLFLSHMSYVGPQIYDFRALTEEMVHEIDVAFAMLADPESAMRIEIDGSSG</sequence>
<protein>
    <submittedName>
        <fullName evidence="1">Uncharacterized protein</fullName>
    </submittedName>
</protein>
<dbReference type="InterPro" id="IPR013328">
    <property type="entry name" value="6PGD_dom2"/>
</dbReference>
<evidence type="ECO:0000313" key="1">
    <source>
        <dbReference type="EMBL" id="KAF7124759.1"/>
    </source>
</evidence>
<dbReference type="PANTHER" id="PTHR43580">
    <property type="entry name" value="OXIDOREDUCTASE GLYR1-RELATED"/>
    <property type="match status" value="1"/>
</dbReference>
<comment type="caution">
    <text evidence="1">The sequence shown here is derived from an EMBL/GenBank/DDBJ whole genome shotgun (WGS) entry which is preliminary data.</text>
</comment>
<dbReference type="AlphaFoldDB" id="A0A834L9U8"/>
<accession>A0A834L9U8</accession>
<dbReference type="Gene3D" id="1.10.1040.10">
    <property type="entry name" value="N-(1-d-carboxylethyl)-l-norvaline Dehydrogenase, domain 2"/>
    <property type="match status" value="1"/>
</dbReference>
<evidence type="ECO:0000313" key="2">
    <source>
        <dbReference type="Proteomes" id="UP000626092"/>
    </source>
</evidence>
<organism evidence="1 2">
    <name type="scientific">Rhododendron simsii</name>
    <name type="common">Sims's rhododendron</name>
    <dbReference type="NCBI Taxonomy" id="118357"/>
    <lineage>
        <taxon>Eukaryota</taxon>
        <taxon>Viridiplantae</taxon>
        <taxon>Streptophyta</taxon>
        <taxon>Embryophyta</taxon>
        <taxon>Tracheophyta</taxon>
        <taxon>Spermatophyta</taxon>
        <taxon>Magnoliopsida</taxon>
        <taxon>eudicotyledons</taxon>
        <taxon>Gunneridae</taxon>
        <taxon>Pentapetalae</taxon>
        <taxon>asterids</taxon>
        <taxon>Ericales</taxon>
        <taxon>Ericaceae</taxon>
        <taxon>Ericoideae</taxon>
        <taxon>Rhodoreae</taxon>
        <taxon>Rhododendron</taxon>
    </lineage>
</organism>
<dbReference type="GO" id="GO:0009507">
    <property type="term" value="C:chloroplast"/>
    <property type="evidence" value="ECO:0007669"/>
    <property type="project" value="TreeGrafter"/>
</dbReference>
<reference evidence="1" key="1">
    <citation type="submission" date="2019-11" db="EMBL/GenBank/DDBJ databases">
        <authorList>
            <person name="Liu Y."/>
            <person name="Hou J."/>
            <person name="Li T.-Q."/>
            <person name="Guan C.-H."/>
            <person name="Wu X."/>
            <person name="Wu H.-Z."/>
            <person name="Ling F."/>
            <person name="Zhang R."/>
            <person name="Shi X.-G."/>
            <person name="Ren J.-P."/>
            <person name="Chen E.-F."/>
            <person name="Sun J.-M."/>
        </authorList>
    </citation>
    <scope>NUCLEOTIDE SEQUENCE</scope>
    <source>
        <strain evidence="1">Adult_tree_wgs_1</strain>
        <tissue evidence="1">Leaves</tissue>
    </source>
</reference>
<gene>
    <name evidence="1" type="ORF">RHSIM_Rhsim12G0207100</name>
</gene>
<dbReference type="InterPro" id="IPR051265">
    <property type="entry name" value="HIBADH-related_NP60_sf"/>
</dbReference>
<dbReference type="OrthoDB" id="435038at2759"/>
<proteinExistence type="predicted"/>
<dbReference type="Proteomes" id="UP000626092">
    <property type="component" value="Unassembled WGS sequence"/>
</dbReference>
<keyword evidence="2" id="KW-1185">Reference proteome</keyword>
<dbReference type="PANTHER" id="PTHR43580:SF2">
    <property type="entry name" value="CYTOKINE-LIKE NUCLEAR FACTOR N-PAC"/>
    <property type="match status" value="1"/>
</dbReference>
<dbReference type="EMBL" id="WJXA01000012">
    <property type="protein sequence ID" value="KAF7124759.1"/>
    <property type="molecule type" value="Genomic_DNA"/>
</dbReference>
<name>A0A834L9U8_RHOSS</name>